<sequence>MHRMHLICGAFVFGVGLHCTASAAEIDVACTEQSIARHGQAAMRAIIEGRGTAEDARVLKKIMACYQP</sequence>
<accession>A0A4R7B177</accession>
<evidence type="ECO:0000313" key="2">
    <source>
        <dbReference type="EMBL" id="TDR73076.1"/>
    </source>
</evidence>
<dbReference type="EMBL" id="SNZP01000015">
    <property type="protein sequence ID" value="TDR73076.1"/>
    <property type="molecule type" value="Genomic_DNA"/>
</dbReference>
<organism evidence="2 3">
    <name type="scientific">Paludibacterium purpuratum</name>
    <dbReference type="NCBI Taxonomy" id="1144873"/>
    <lineage>
        <taxon>Bacteria</taxon>
        <taxon>Pseudomonadati</taxon>
        <taxon>Pseudomonadota</taxon>
        <taxon>Betaproteobacteria</taxon>
        <taxon>Neisseriales</taxon>
        <taxon>Chromobacteriaceae</taxon>
        <taxon>Paludibacterium</taxon>
    </lineage>
</organism>
<dbReference type="RefSeq" id="WP_133683362.1">
    <property type="nucleotide sequence ID" value="NZ_SNZP01000015.1"/>
</dbReference>
<proteinExistence type="predicted"/>
<keyword evidence="3" id="KW-1185">Reference proteome</keyword>
<evidence type="ECO:0000256" key="1">
    <source>
        <dbReference type="SAM" id="SignalP"/>
    </source>
</evidence>
<reference evidence="2 3" key="1">
    <citation type="submission" date="2019-03" db="EMBL/GenBank/DDBJ databases">
        <title>Genomic Encyclopedia of Type Strains, Phase III (KMG-III): the genomes of soil and plant-associated and newly described type strains.</title>
        <authorList>
            <person name="Whitman W."/>
        </authorList>
    </citation>
    <scope>NUCLEOTIDE SEQUENCE [LARGE SCALE GENOMIC DNA]</scope>
    <source>
        <strain evidence="2 3">CECT 8976</strain>
    </source>
</reference>
<dbReference type="AlphaFoldDB" id="A0A4R7B177"/>
<feature type="chain" id="PRO_5020228314" evidence="1">
    <location>
        <begin position="24"/>
        <end position="68"/>
    </location>
</feature>
<keyword evidence="1" id="KW-0732">Signal</keyword>
<evidence type="ECO:0000313" key="3">
    <source>
        <dbReference type="Proteomes" id="UP000295611"/>
    </source>
</evidence>
<dbReference type="Proteomes" id="UP000295611">
    <property type="component" value="Unassembled WGS sequence"/>
</dbReference>
<comment type="caution">
    <text evidence="2">The sequence shown here is derived from an EMBL/GenBank/DDBJ whole genome shotgun (WGS) entry which is preliminary data.</text>
</comment>
<gene>
    <name evidence="2" type="ORF">DFP86_115108</name>
</gene>
<protein>
    <submittedName>
        <fullName evidence="2">Uncharacterized protein</fullName>
    </submittedName>
</protein>
<name>A0A4R7B177_9NEIS</name>
<feature type="signal peptide" evidence="1">
    <location>
        <begin position="1"/>
        <end position="23"/>
    </location>
</feature>